<sequence>MNKYKKWQYKLLAREMVNILNKKGYESYYAENLDNAKEIVINMIPKSSTVAVGGSETLNDMGLIDEFRNGNYNFFDRYQNLPFSDIVEIYRQSMLADFFVSSVNAITKNGELVSIDSTGNRVASMIFGPKKVIIVAGVNKVVDNLDEAYKRLKKIAPMNALRNGHNTPCIKTGKCMNCEIQASVCNFIGIINNGRKFPGRINIILIADEVGF</sequence>
<dbReference type="PIRSF" id="PIRSF020269">
    <property type="entry name" value="DUF1121"/>
    <property type="match status" value="1"/>
</dbReference>
<dbReference type="InterPro" id="IPR009501">
    <property type="entry name" value="UCP020269"/>
</dbReference>
<reference evidence="2 3" key="1">
    <citation type="submission" date="2017-06" db="EMBL/GenBank/DDBJ databases">
        <title>Isolation and characterization of a thermophilic and butanogenic Thermoanaerobacterium thermosaccharolyticum M5 capable of efficient degradation of hemicellulose.</title>
        <authorList>
            <person name="Xin F."/>
            <person name="Jiang Y."/>
        </authorList>
    </citation>
    <scope>NUCLEOTIDE SEQUENCE [LARGE SCALE GENOMIC DNA]</scope>
    <source>
        <strain evidence="2 3">M5</strain>
    </source>
</reference>
<dbReference type="RefSeq" id="WP_094045896.1">
    <property type="nucleotide sequence ID" value="NZ_CP117252.1"/>
</dbReference>
<evidence type="ECO:0000259" key="1">
    <source>
        <dbReference type="Pfam" id="PF02589"/>
    </source>
</evidence>
<evidence type="ECO:0000313" key="3">
    <source>
        <dbReference type="Proteomes" id="UP000215301"/>
    </source>
</evidence>
<dbReference type="EMBL" id="NKHD01000028">
    <property type="protein sequence ID" value="OXT06725.1"/>
    <property type="molecule type" value="Genomic_DNA"/>
</dbReference>
<evidence type="ECO:0000313" key="2">
    <source>
        <dbReference type="EMBL" id="OXT06725.1"/>
    </source>
</evidence>
<dbReference type="Pfam" id="PF02589">
    <property type="entry name" value="LUD_dom"/>
    <property type="match status" value="1"/>
</dbReference>
<dbReference type="PANTHER" id="PTHR36179:SF2">
    <property type="entry name" value="LUD DOMAIN-CONTAINING PROTEIN"/>
    <property type="match status" value="1"/>
</dbReference>
<proteinExistence type="predicted"/>
<accession>A0A231VEY1</accession>
<organism evidence="2 3">
    <name type="scientific">Thermoanaerobacterium thermosaccharolyticum</name>
    <name type="common">Clostridium thermosaccharolyticum</name>
    <dbReference type="NCBI Taxonomy" id="1517"/>
    <lineage>
        <taxon>Bacteria</taxon>
        <taxon>Bacillati</taxon>
        <taxon>Bacillota</taxon>
        <taxon>Clostridia</taxon>
        <taxon>Thermoanaerobacterales</taxon>
        <taxon>Thermoanaerobacteraceae</taxon>
        <taxon>Thermoanaerobacterium</taxon>
    </lineage>
</organism>
<dbReference type="SUPFAM" id="SSF100950">
    <property type="entry name" value="NagB/RpiA/CoA transferase-like"/>
    <property type="match status" value="1"/>
</dbReference>
<name>A0A231VEY1_THETR</name>
<comment type="caution">
    <text evidence="2">The sequence shown here is derived from an EMBL/GenBank/DDBJ whole genome shotgun (WGS) entry which is preliminary data.</text>
</comment>
<feature type="domain" description="LUD" evidence="1">
    <location>
        <begin position="14"/>
        <end position="206"/>
    </location>
</feature>
<dbReference type="InterPro" id="IPR037171">
    <property type="entry name" value="NagB/RpiA_transferase-like"/>
</dbReference>
<dbReference type="PANTHER" id="PTHR36179">
    <property type="entry name" value="LUD_DOM DOMAIN-CONTAINING PROTEIN"/>
    <property type="match status" value="1"/>
</dbReference>
<dbReference type="InterPro" id="IPR003741">
    <property type="entry name" value="LUD_dom"/>
</dbReference>
<dbReference type="AlphaFoldDB" id="A0A231VEY1"/>
<dbReference type="Proteomes" id="UP000215301">
    <property type="component" value="Unassembled WGS sequence"/>
</dbReference>
<protein>
    <submittedName>
        <fullName evidence="2">Lactate utilization protein</fullName>
    </submittedName>
</protein>
<gene>
    <name evidence="2" type="ORF">CE561_09880</name>
</gene>